<dbReference type="SUPFAM" id="SSF53756">
    <property type="entry name" value="UDP-Glycosyltransferase/glycogen phosphorylase"/>
    <property type="match status" value="1"/>
</dbReference>
<dbReference type="Gene3D" id="3.40.50.2000">
    <property type="entry name" value="Glycogen Phosphorylase B"/>
    <property type="match status" value="2"/>
</dbReference>
<dbReference type="Pfam" id="PF00534">
    <property type="entry name" value="Glycos_transf_1"/>
    <property type="match status" value="1"/>
</dbReference>
<evidence type="ECO:0000256" key="1">
    <source>
        <dbReference type="ARBA" id="ARBA00022679"/>
    </source>
</evidence>
<dbReference type="InterPro" id="IPR028098">
    <property type="entry name" value="Glyco_trans_4-like_N"/>
</dbReference>
<accession>A0A8J2XVL5</accession>
<name>A0A8J2XVL5_9BACT</name>
<dbReference type="PANTHER" id="PTHR46401:SF2">
    <property type="entry name" value="GLYCOSYLTRANSFERASE WBBK-RELATED"/>
    <property type="match status" value="1"/>
</dbReference>
<sequence>MKRIKIAYLTINDPLDKRSWSGITYYLGQSLVKHVGDVDFIGPIKFPRWIDLVLRGMAKVNRMVFRTEYATKYNLLSSWYARREFRRRMKGKQYDCIVAPAASTGVAYLDSKIPMVYVSDTTFRLISNYYRNEFERISRFSRWEGDHLEKRSLEKSAAIIYSSQWAADSAVRDYGIPEDRIVLMTLGANMDRIPDRASIFEKEKNKRLTMLYLAVEWERKGGKIAFETLQALKRRGVDAELIVCGVVPPPEFADADMTVIPFLNKNKEEDHQRFIGLLSSVHFLLLPTRADCSLLVACESNAYGVPAITTDTGGVSYVVRDGVNGFCLPYDARGEAYAEKIAAIWADKGSYHALVQSSRQRFEETLNWDKWAEGFGRLYEEKILLRHK</sequence>
<feature type="domain" description="Glycosyl transferase family 1" evidence="2">
    <location>
        <begin position="202"/>
        <end position="361"/>
    </location>
</feature>
<dbReference type="Pfam" id="PF13439">
    <property type="entry name" value="Glyco_transf_4"/>
    <property type="match status" value="1"/>
</dbReference>
<evidence type="ECO:0000259" key="2">
    <source>
        <dbReference type="Pfam" id="PF00534"/>
    </source>
</evidence>
<dbReference type="CDD" id="cd03801">
    <property type="entry name" value="GT4_PimA-like"/>
    <property type="match status" value="1"/>
</dbReference>
<gene>
    <name evidence="4" type="ORF">GCM10011511_45480</name>
</gene>
<evidence type="ECO:0000313" key="5">
    <source>
        <dbReference type="Proteomes" id="UP000607559"/>
    </source>
</evidence>
<evidence type="ECO:0000259" key="3">
    <source>
        <dbReference type="Pfam" id="PF13439"/>
    </source>
</evidence>
<dbReference type="RefSeq" id="WP_188936159.1">
    <property type="nucleotide sequence ID" value="NZ_BMJC01000005.1"/>
</dbReference>
<evidence type="ECO:0000313" key="4">
    <source>
        <dbReference type="EMBL" id="GGB16562.1"/>
    </source>
</evidence>
<comment type="caution">
    <text evidence="4">The sequence shown here is derived from an EMBL/GenBank/DDBJ whole genome shotgun (WGS) entry which is preliminary data.</text>
</comment>
<dbReference type="Proteomes" id="UP000607559">
    <property type="component" value="Unassembled WGS sequence"/>
</dbReference>
<keyword evidence="1" id="KW-0808">Transferase</keyword>
<dbReference type="EMBL" id="BMJC01000005">
    <property type="protein sequence ID" value="GGB16562.1"/>
    <property type="molecule type" value="Genomic_DNA"/>
</dbReference>
<organism evidence="4 5">
    <name type="scientific">Puia dinghuensis</name>
    <dbReference type="NCBI Taxonomy" id="1792502"/>
    <lineage>
        <taxon>Bacteria</taxon>
        <taxon>Pseudomonadati</taxon>
        <taxon>Bacteroidota</taxon>
        <taxon>Chitinophagia</taxon>
        <taxon>Chitinophagales</taxon>
        <taxon>Chitinophagaceae</taxon>
        <taxon>Puia</taxon>
    </lineage>
</organism>
<dbReference type="PANTHER" id="PTHR46401">
    <property type="entry name" value="GLYCOSYLTRANSFERASE WBBK-RELATED"/>
    <property type="match status" value="1"/>
</dbReference>
<dbReference type="GO" id="GO:0009103">
    <property type="term" value="P:lipopolysaccharide biosynthetic process"/>
    <property type="evidence" value="ECO:0007669"/>
    <property type="project" value="TreeGrafter"/>
</dbReference>
<protein>
    <recommendedName>
        <fullName evidence="6">Glycosyltransferase</fullName>
    </recommendedName>
</protein>
<feature type="domain" description="Glycosyltransferase subfamily 4-like N-terminal" evidence="3">
    <location>
        <begin position="26"/>
        <end position="191"/>
    </location>
</feature>
<dbReference type="GO" id="GO:0016757">
    <property type="term" value="F:glycosyltransferase activity"/>
    <property type="evidence" value="ECO:0007669"/>
    <property type="project" value="InterPro"/>
</dbReference>
<reference evidence="4" key="1">
    <citation type="journal article" date="2014" name="Int. J. Syst. Evol. Microbiol.">
        <title>Complete genome sequence of Corynebacterium casei LMG S-19264T (=DSM 44701T), isolated from a smear-ripened cheese.</title>
        <authorList>
            <consortium name="US DOE Joint Genome Institute (JGI-PGF)"/>
            <person name="Walter F."/>
            <person name="Albersmeier A."/>
            <person name="Kalinowski J."/>
            <person name="Ruckert C."/>
        </authorList>
    </citation>
    <scope>NUCLEOTIDE SEQUENCE</scope>
    <source>
        <strain evidence="4">CGMCC 1.15448</strain>
    </source>
</reference>
<dbReference type="InterPro" id="IPR001296">
    <property type="entry name" value="Glyco_trans_1"/>
</dbReference>
<keyword evidence="5" id="KW-1185">Reference proteome</keyword>
<evidence type="ECO:0008006" key="6">
    <source>
        <dbReference type="Google" id="ProtNLM"/>
    </source>
</evidence>
<proteinExistence type="predicted"/>
<reference evidence="4" key="2">
    <citation type="submission" date="2020-09" db="EMBL/GenBank/DDBJ databases">
        <authorList>
            <person name="Sun Q."/>
            <person name="Zhou Y."/>
        </authorList>
    </citation>
    <scope>NUCLEOTIDE SEQUENCE</scope>
    <source>
        <strain evidence="4">CGMCC 1.15448</strain>
    </source>
</reference>
<dbReference type="AlphaFoldDB" id="A0A8J2XVL5"/>